<sequence>MTKHRLVSLSQERVWVWVRVVQLVRLLIGRKRSGVGASIVEIEDIGVTAIC</sequence>
<protein>
    <submittedName>
        <fullName evidence="1">Uncharacterized protein</fullName>
    </submittedName>
</protein>
<proteinExistence type="predicted"/>
<accession>A0A0C3FRD1</accession>
<dbReference type="EMBL" id="KN832995">
    <property type="protein sequence ID" value="KIM82274.1"/>
    <property type="molecule type" value="Genomic_DNA"/>
</dbReference>
<dbReference type="InParanoid" id="A0A0C3FRD1"/>
<reference evidence="1 2" key="1">
    <citation type="submission" date="2014-04" db="EMBL/GenBank/DDBJ databases">
        <authorList>
            <consortium name="DOE Joint Genome Institute"/>
            <person name="Kuo A."/>
            <person name="Tarkka M."/>
            <person name="Buscot F."/>
            <person name="Kohler A."/>
            <person name="Nagy L.G."/>
            <person name="Floudas D."/>
            <person name="Copeland A."/>
            <person name="Barry K.W."/>
            <person name="Cichocki N."/>
            <person name="Veneault-Fourrey C."/>
            <person name="LaButti K."/>
            <person name="Lindquist E.A."/>
            <person name="Lipzen A."/>
            <person name="Lundell T."/>
            <person name="Morin E."/>
            <person name="Murat C."/>
            <person name="Sun H."/>
            <person name="Tunlid A."/>
            <person name="Henrissat B."/>
            <person name="Grigoriev I.V."/>
            <person name="Hibbett D.S."/>
            <person name="Martin F."/>
            <person name="Nordberg H.P."/>
            <person name="Cantor M.N."/>
            <person name="Hua S.X."/>
        </authorList>
    </citation>
    <scope>NUCLEOTIDE SEQUENCE [LARGE SCALE GENOMIC DNA]</scope>
    <source>
        <strain evidence="1 2">F 1598</strain>
    </source>
</reference>
<dbReference type="Proteomes" id="UP000054166">
    <property type="component" value="Unassembled WGS sequence"/>
</dbReference>
<gene>
    <name evidence="1" type="ORF">PILCRDRAFT_820659</name>
</gene>
<reference evidence="2" key="2">
    <citation type="submission" date="2015-01" db="EMBL/GenBank/DDBJ databases">
        <title>Evolutionary Origins and Diversification of the Mycorrhizal Mutualists.</title>
        <authorList>
            <consortium name="DOE Joint Genome Institute"/>
            <consortium name="Mycorrhizal Genomics Consortium"/>
            <person name="Kohler A."/>
            <person name="Kuo A."/>
            <person name="Nagy L.G."/>
            <person name="Floudas D."/>
            <person name="Copeland A."/>
            <person name="Barry K.W."/>
            <person name="Cichocki N."/>
            <person name="Veneault-Fourrey C."/>
            <person name="LaButti K."/>
            <person name="Lindquist E.A."/>
            <person name="Lipzen A."/>
            <person name="Lundell T."/>
            <person name="Morin E."/>
            <person name="Murat C."/>
            <person name="Riley R."/>
            <person name="Ohm R."/>
            <person name="Sun H."/>
            <person name="Tunlid A."/>
            <person name="Henrissat B."/>
            <person name="Grigoriev I.V."/>
            <person name="Hibbett D.S."/>
            <person name="Martin F."/>
        </authorList>
    </citation>
    <scope>NUCLEOTIDE SEQUENCE [LARGE SCALE GENOMIC DNA]</scope>
    <source>
        <strain evidence="2">F 1598</strain>
    </source>
</reference>
<evidence type="ECO:0000313" key="1">
    <source>
        <dbReference type="EMBL" id="KIM82274.1"/>
    </source>
</evidence>
<dbReference type="AlphaFoldDB" id="A0A0C3FRD1"/>
<organism evidence="1 2">
    <name type="scientific">Piloderma croceum (strain F 1598)</name>
    <dbReference type="NCBI Taxonomy" id="765440"/>
    <lineage>
        <taxon>Eukaryota</taxon>
        <taxon>Fungi</taxon>
        <taxon>Dikarya</taxon>
        <taxon>Basidiomycota</taxon>
        <taxon>Agaricomycotina</taxon>
        <taxon>Agaricomycetes</taxon>
        <taxon>Agaricomycetidae</taxon>
        <taxon>Atheliales</taxon>
        <taxon>Atheliaceae</taxon>
        <taxon>Piloderma</taxon>
    </lineage>
</organism>
<evidence type="ECO:0000313" key="2">
    <source>
        <dbReference type="Proteomes" id="UP000054166"/>
    </source>
</evidence>
<keyword evidence="2" id="KW-1185">Reference proteome</keyword>
<dbReference type="HOGENOM" id="CLU_3107199_0_0_1"/>
<name>A0A0C3FRD1_PILCF</name>